<dbReference type="InterPro" id="IPR052159">
    <property type="entry name" value="Competence_DNA_uptake"/>
</dbReference>
<evidence type="ECO:0008006" key="3">
    <source>
        <dbReference type="Google" id="ProtNLM"/>
    </source>
</evidence>
<gene>
    <name evidence="1" type="ORF">HMPREF9019_0869</name>
</gene>
<dbReference type="EMBL" id="ADEF01000053">
    <property type="protein sequence ID" value="EFA96899.1"/>
    <property type="molecule type" value="Genomic_DNA"/>
</dbReference>
<organism evidence="1 2">
    <name type="scientific">Hoylesella timonensis CRIS 5C-B1</name>
    <dbReference type="NCBI Taxonomy" id="679189"/>
    <lineage>
        <taxon>Bacteria</taxon>
        <taxon>Pseudomonadati</taxon>
        <taxon>Bacteroidota</taxon>
        <taxon>Bacteroidia</taxon>
        <taxon>Bacteroidales</taxon>
        <taxon>Prevotellaceae</taxon>
        <taxon>Hoylesella</taxon>
    </lineage>
</organism>
<dbReference type="PANTHER" id="PTHR30619:SF1">
    <property type="entry name" value="RECOMBINATION PROTEIN 2"/>
    <property type="match status" value="1"/>
</dbReference>
<dbReference type="eggNOG" id="COG2333">
    <property type="taxonomic scope" value="Bacteria"/>
</dbReference>
<proteinExistence type="predicted"/>
<accession>D1W157</accession>
<dbReference type="RefSeq" id="WP_008125295.1">
    <property type="nucleotide sequence ID" value="NZ_ADEF01000053.1"/>
</dbReference>
<reference evidence="1 2" key="1">
    <citation type="submission" date="2009-12" db="EMBL/GenBank/DDBJ databases">
        <title>Genome Sequence of Prevotella timonensis CRIS 5C-B1.</title>
        <authorList>
            <person name="Durkin A.S."/>
            <person name="Madupu R."/>
            <person name="Torralba M."/>
            <person name="Methe B."/>
            <person name="Sutton G."/>
            <person name="Strausberg R.L."/>
            <person name="Nelson K.E."/>
        </authorList>
    </citation>
    <scope>NUCLEOTIDE SEQUENCE [LARGE SCALE GENOMIC DNA]</scope>
    <source>
        <strain evidence="1 2">CRIS 5C-B1</strain>
    </source>
</reference>
<dbReference type="PANTHER" id="PTHR30619">
    <property type="entry name" value="DNA INTERNALIZATION/COMPETENCE PROTEIN COMEC/REC2"/>
    <property type="match status" value="1"/>
</dbReference>
<evidence type="ECO:0000313" key="1">
    <source>
        <dbReference type="EMBL" id="EFA96899.1"/>
    </source>
</evidence>
<protein>
    <recommendedName>
        <fullName evidence="3">Metallo-beta-lactamase domain-containing protein</fullName>
    </recommendedName>
</protein>
<evidence type="ECO:0000313" key="2">
    <source>
        <dbReference type="Proteomes" id="UP000004001"/>
    </source>
</evidence>
<comment type="caution">
    <text evidence="1">The sequence shown here is derived from an EMBL/GenBank/DDBJ whole genome shotgun (WGS) entry which is preliminary data.</text>
</comment>
<dbReference type="InterPro" id="IPR036866">
    <property type="entry name" value="RibonucZ/Hydroxyglut_hydro"/>
</dbReference>
<keyword evidence="2" id="KW-1185">Reference proteome</keyword>
<dbReference type="Proteomes" id="UP000004001">
    <property type="component" value="Unassembled WGS sequence"/>
</dbReference>
<name>D1W157_9BACT</name>
<dbReference type="Gene3D" id="3.60.15.10">
    <property type="entry name" value="Ribonuclease Z/Hydroxyacylglutathione hydrolase-like"/>
    <property type="match status" value="1"/>
</dbReference>
<sequence length="328" mass="36723">MKYEVIIIDVKDADAIVINCHDGERWWTAVIDAGNVGDANKMKTYVKHKENNKSIIDYAFCTHPDKDHKGGFFNLLTDPQVEICNFYIRRPDTLMRNDNRRLLYETGTLEAAAKAVYNHPTDDARNLIDEAVLYSHLVEPALGQDVTGMPLMIIGPRVKFFQDACYQMAISFAELEDETDAETYAEDELPTEEDARSVMDEVKEESPTNKSSLILLFHPDSRCVLLTGDACSATLKDAVEDYPQLIPGCVLKVPHHGSKHNLTTEVIDMLKPSSAVISAKGSKKHPNRAVVHFLSKHCNVYSTSKSGTLIYQNMPVVNPAKALRNKQI</sequence>
<dbReference type="AlphaFoldDB" id="D1W157"/>
<dbReference type="SUPFAM" id="SSF56281">
    <property type="entry name" value="Metallo-hydrolase/oxidoreductase"/>
    <property type="match status" value="1"/>
</dbReference>